<evidence type="ECO:0000256" key="17">
    <source>
        <dbReference type="SAM" id="MobiDB-lite"/>
    </source>
</evidence>
<keyword evidence="13 19" id="KW-0675">Receptor</keyword>
<dbReference type="FunFam" id="1.10.510.10:FF:000044">
    <property type="entry name" value="Putative LRR receptor-like serine/threonine-protein kinase"/>
    <property type="match status" value="1"/>
</dbReference>
<evidence type="ECO:0000256" key="13">
    <source>
        <dbReference type="ARBA" id="ARBA00023170"/>
    </source>
</evidence>
<dbReference type="PROSITE" id="PS50011">
    <property type="entry name" value="PROTEIN_KINASE_DOM"/>
    <property type="match status" value="1"/>
</dbReference>
<reference evidence="19" key="1">
    <citation type="journal article" date="2023" name="Nat. Commun.">
        <title>Diploid and tetraploid genomes of Acorus and the evolution of monocots.</title>
        <authorList>
            <person name="Ma L."/>
            <person name="Liu K.W."/>
            <person name="Li Z."/>
            <person name="Hsiao Y.Y."/>
            <person name="Qi Y."/>
            <person name="Fu T."/>
            <person name="Tang G.D."/>
            <person name="Zhang D."/>
            <person name="Sun W.H."/>
            <person name="Liu D.K."/>
            <person name="Li Y."/>
            <person name="Chen G.Z."/>
            <person name="Liu X.D."/>
            <person name="Liao X.Y."/>
            <person name="Jiang Y.T."/>
            <person name="Yu X."/>
            <person name="Hao Y."/>
            <person name="Huang J."/>
            <person name="Zhao X.W."/>
            <person name="Ke S."/>
            <person name="Chen Y.Y."/>
            <person name="Wu W.L."/>
            <person name="Hsu J.L."/>
            <person name="Lin Y.F."/>
            <person name="Huang M.D."/>
            <person name="Li C.Y."/>
            <person name="Huang L."/>
            <person name="Wang Z.W."/>
            <person name="Zhao X."/>
            <person name="Zhong W.Y."/>
            <person name="Peng D.H."/>
            <person name="Ahmad S."/>
            <person name="Lan S."/>
            <person name="Zhang J.S."/>
            <person name="Tsai W.C."/>
            <person name="Van de Peer Y."/>
            <person name="Liu Z.J."/>
        </authorList>
    </citation>
    <scope>NUCLEOTIDE SEQUENCE</scope>
    <source>
        <strain evidence="19">SCP</strain>
    </source>
</reference>
<organism evidence="19 20">
    <name type="scientific">Acorus gramineus</name>
    <name type="common">Dwarf sweet flag</name>
    <dbReference type="NCBI Taxonomy" id="55184"/>
    <lineage>
        <taxon>Eukaryota</taxon>
        <taxon>Viridiplantae</taxon>
        <taxon>Streptophyta</taxon>
        <taxon>Embryophyta</taxon>
        <taxon>Tracheophyta</taxon>
        <taxon>Spermatophyta</taxon>
        <taxon>Magnoliopsida</taxon>
        <taxon>Liliopsida</taxon>
        <taxon>Acoraceae</taxon>
        <taxon>Acorus</taxon>
    </lineage>
</organism>
<sequence>MRFCCFGVRKSKKKNRDHPTHESGIDFQETPKNVRLFSYNEMRSATLNFSPMNKIGRGGFGVVYKGVLRDGTEVAIKSLSTESKQGTNEFLTEIDMVSNVIHPNLLRLIGCCVEGTNRMLIYEYMENNSLASALLGTKSKRIFIDWPLRSAICIGTAEGLAFLHEEAKPHIVHRDIKASNVLLDRDLVPKIGDFGLAKLFPDSVTHISTRVAGTMGYLAPEYALLGQLTKKADIYSFGVLILEIVSGRSSTKAAWGRDMKVLLEWTWSLRDEDKLLEIVDPELANFPEDEVLRFIKVALFCTQAAAQQRPSMIQVVKMLTEETSLDVSKLIEPGITKDSNRTYNDTGSSSRISQVHGGKKSPNPYSFITSTRNFNSNPIITTQMEPR</sequence>
<dbReference type="GO" id="GO:0004674">
    <property type="term" value="F:protein serine/threonine kinase activity"/>
    <property type="evidence" value="ECO:0007669"/>
    <property type="project" value="UniProtKB-KW"/>
</dbReference>
<evidence type="ECO:0000256" key="4">
    <source>
        <dbReference type="ARBA" id="ARBA00022679"/>
    </source>
</evidence>
<keyword evidence="12" id="KW-0472">Membrane</keyword>
<evidence type="ECO:0000256" key="5">
    <source>
        <dbReference type="ARBA" id="ARBA00022692"/>
    </source>
</evidence>
<dbReference type="InterPro" id="IPR008271">
    <property type="entry name" value="Ser/Thr_kinase_AS"/>
</dbReference>
<dbReference type="EMBL" id="JAUJYN010000005">
    <property type="protein sequence ID" value="KAK1271410.1"/>
    <property type="molecule type" value="Genomic_DNA"/>
</dbReference>
<evidence type="ECO:0000256" key="3">
    <source>
        <dbReference type="ARBA" id="ARBA00022553"/>
    </source>
</evidence>
<dbReference type="InterPro" id="IPR011009">
    <property type="entry name" value="Kinase-like_dom_sf"/>
</dbReference>
<dbReference type="PROSITE" id="PS00107">
    <property type="entry name" value="PROTEIN_KINASE_ATP"/>
    <property type="match status" value="1"/>
</dbReference>
<evidence type="ECO:0000256" key="16">
    <source>
        <dbReference type="RuleBase" id="RU000304"/>
    </source>
</evidence>
<keyword evidence="9 19" id="KW-0418">Kinase</keyword>
<evidence type="ECO:0000256" key="10">
    <source>
        <dbReference type="ARBA" id="ARBA00022840"/>
    </source>
</evidence>
<evidence type="ECO:0000256" key="1">
    <source>
        <dbReference type="ARBA" id="ARBA00004167"/>
    </source>
</evidence>
<reference evidence="19" key="2">
    <citation type="submission" date="2023-06" db="EMBL/GenBank/DDBJ databases">
        <authorList>
            <person name="Ma L."/>
            <person name="Liu K.-W."/>
            <person name="Li Z."/>
            <person name="Hsiao Y.-Y."/>
            <person name="Qi Y."/>
            <person name="Fu T."/>
            <person name="Tang G."/>
            <person name="Zhang D."/>
            <person name="Sun W.-H."/>
            <person name="Liu D.-K."/>
            <person name="Li Y."/>
            <person name="Chen G.-Z."/>
            <person name="Liu X.-D."/>
            <person name="Liao X.-Y."/>
            <person name="Jiang Y.-T."/>
            <person name="Yu X."/>
            <person name="Hao Y."/>
            <person name="Huang J."/>
            <person name="Zhao X.-W."/>
            <person name="Ke S."/>
            <person name="Chen Y.-Y."/>
            <person name="Wu W.-L."/>
            <person name="Hsu J.-L."/>
            <person name="Lin Y.-F."/>
            <person name="Huang M.-D."/>
            <person name="Li C.-Y."/>
            <person name="Huang L."/>
            <person name="Wang Z.-W."/>
            <person name="Zhao X."/>
            <person name="Zhong W.-Y."/>
            <person name="Peng D.-H."/>
            <person name="Ahmad S."/>
            <person name="Lan S."/>
            <person name="Zhang J.-S."/>
            <person name="Tsai W.-C."/>
            <person name="Van De Peer Y."/>
            <person name="Liu Z.-J."/>
        </authorList>
    </citation>
    <scope>NUCLEOTIDE SEQUENCE</scope>
    <source>
        <strain evidence="19">SCP</strain>
        <tissue evidence="19">Leaves</tissue>
    </source>
</reference>
<evidence type="ECO:0000256" key="9">
    <source>
        <dbReference type="ARBA" id="ARBA00022777"/>
    </source>
</evidence>
<keyword evidence="7" id="KW-0677">Repeat</keyword>
<comment type="caution">
    <text evidence="19">The sequence shown here is derived from an EMBL/GenBank/DDBJ whole genome shotgun (WGS) entry which is preliminary data.</text>
</comment>
<dbReference type="PANTHER" id="PTHR47973">
    <property type="entry name" value="CYSTEINE-RICH RECEPTOR-LIKE PROTEIN KINASE 3"/>
    <property type="match status" value="1"/>
</dbReference>
<dbReference type="InterPro" id="IPR017441">
    <property type="entry name" value="Protein_kinase_ATP_BS"/>
</dbReference>
<evidence type="ECO:0000256" key="15">
    <source>
        <dbReference type="PROSITE-ProRule" id="PRU10141"/>
    </source>
</evidence>
<evidence type="ECO:0000259" key="18">
    <source>
        <dbReference type="PROSITE" id="PS50011"/>
    </source>
</evidence>
<feature type="compositionally biased region" description="Polar residues" evidence="17">
    <location>
        <begin position="341"/>
        <end position="353"/>
    </location>
</feature>
<gene>
    <name evidence="19" type="ORF">QJS04_geneDACA007544</name>
</gene>
<dbReference type="GO" id="GO:0016020">
    <property type="term" value="C:membrane"/>
    <property type="evidence" value="ECO:0007669"/>
    <property type="project" value="UniProtKB-SubCell"/>
</dbReference>
<name>A0AAV9B477_ACOGR</name>
<comment type="similarity">
    <text evidence="16">Belongs to the protein kinase superfamily.</text>
</comment>
<dbReference type="AlphaFoldDB" id="A0AAV9B477"/>
<dbReference type="Proteomes" id="UP001179952">
    <property type="component" value="Unassembled WGS sequence"/>
</dbReference>
<protein>
    <submittedName>
        <fullName evidence="19">Leucine-rich repeat receptor-like serine/threonine-protein kinase</fullName>
    </submittedName>
</protein>
<keyword evidence="6" id="KW-0732">Signal</keyword>
<feature type="domain" description="Protein kinase" evidence="18">
    <location>
        <begin position="49"/>
        <end position="325"/>
    </location>
</feature>
<evidence type="ECO:0000256" key="7">
    <source>
        <dbReference type="ARBA" id="ARBA00022737"/>
    </source>
</evidence>
<keyword evidence="10 15" id="KW-0067">ATP-binding</keyword>
<dbReference type="SUPFAM" id="SSF56112">
    <property type="entry name" value="Protein kinase-like (PK-like)"/>
    <property type="match status" value="1"/>
</dbReference>
<evidence type="ECO:0000256" key="14">
    <source>
        <dbReference type="ARBA" id="ARBA00023180"/>
    </source>
</evidence>
<keyword evidence="3" id="KW-0597">Phosphoprotein</keyword>
<keyword evidence="4" id="KW-0808">Transferase</keyword>
<dbReference type="CDD" id="cd14066">
    <property type="entry name" value="STKc_IRAK"/>
    <property type="match status" value="1"/>
</dbReference>
<proteinExistence type="inferred from homology"/>
<comment type="subcellular location">
    <subcellularLocation>
        <location evidence="1">Membrane</location>
        <topology evidence="1">Single-pass membrane protein</topology>
    </subcellularLocation>
</comment>
<evidence type="ECO:0000256" key="11">
    <source>
        <dbReference type="ARBA" id="ARBA00022989"/>
    </source>
</evidence>
<dbReference type="GO" id="GO:0005524">
    <property type="term" value="F:ATP binding"/>
    <property type="evidence" value="ECO:0007669"/>
    <property type="project" value="UniProtKB-UniRule"/>
</dbReference>
<dbReference type="FunFam" id="3.30.200.20:FF:000225">
    <property type="entry name" value="cold-responsive protein kinase 1"/>
    <property type="match status" value="1"/>
</dbReference>
<accession>A0AAV9B477</accession>
<dbReference type="PROSITE" id="PS00108">
    <property type="entry name" value="PROTEIN_KINASE_ST"/>
    <property type="match status" value="1"/>
</dbReference>
<keyword evidence="14" id="KW-0325">Glycoprotein</keyword>
<feature type="binding site" evidence="15">
    <location>
        <position position="77"/>
    </location>
    <ligand>
        <name>ATP</name>
        <dbReference type="ChEBI" id="CHEBI:30616"/>
    </ligand>
</feature>
<evidence type="ECO:0000256" key="2">
    <source>
        <dbReference type="ARBA" id="ARBA00022527"/>
    </source>
</evidence>
<keyword evidence="8 15" id="KW-0547">Nucleotide-binding</keyword>
<keyword evidence="5" id="KW-0812">Transmembrane</keyword>
<evidence type="ECO:0000256" key="6">
    <source>
        <dbReference type="ARBA" id="ARBA00022729"/>
    </source>
</evidence>
<dbReference type="InterPro" id="IPR000719">
    <property type="entry name" value="Prot_kinase_dom"/>
</dbReference>
<dbReference type="Gene3D" id="1.10.510.10">
    <property type="entry name" value="Transferase(Phosphotransferase) domain 1"/>
    <property type="match status" value="1"/>
</dbReference>
<dbReference type="InterPro" id="IPR052059">
    <property type="entry name" value="CR_Ser/Thr_kinase"/>
</dbReference>
<evidence type="ECO:0000256" key="8">
    <source>
        <dbReference type="ARBA" id="ARBA00022741"/>
    </source>
</evidence>
<keyword evidence="11" id="KW-1133">Transmembrane helix</keyword>
<dbReference type="Pfam" id="PF07714">
    <property type="entry name" value="PK_Tyr_Ser-Thr"/>
    <property type="match status" value="1"/>
</dbReference>
<keyword evidence="2 16" id="KW-0723">Serine/threonine-protein kinase</keyword>
<dbReference type="SMART" id="SM00220">
    <property type="entry name" value="S_TKc"/>
    <property type="match status" value="1"/>
</dbReference>
<evidence type="ECO:0000313" key="19">
    <source>
        <dbReference type="EMBL" id="KAK1271410.1"/>
    </source>
</evidence>
<dbReference type="InterPro" id="IPR001245">
    <property type="entry name" value="Ser-Thr/Tyr_kinase_cat_dom"/>
</dbReference>
<dbReference type="Gene3D" id="3.30.200.20">
    <property type="entry name" value="Phosphorylase Kinase, domain 1"/>
    <property type="match status" value="1"/>
</dbReference>
<evidence type="ECO:0000313" key="20">
    <source>
        <dbReference type="Proteomes" id="UP001179952"/>
    </source>
</evidence>
<feature type="region of interest" description="Disordered" evidence="17">
    <location>
        <begin position="336"/>
        <end position="362"/>
    </location>
</feature>
<keyword evidence="20" id="KW-1185">Reference proteome</keyword>
<evidence type="ECO:0000256" key="12">
    <source>
        <dbReference type="ARBA" id="ARBA00023136"/>
    </source>
</evidence>